<comment type="catalytic activity">
    <reaction evidence="1">
        <text>(8S)-3',8-cyclo-7,8-dihydroguanosine 5'-triphosphate = cyclic pyranopterin phosphate + diphosphate</text>
        <dbReference type="Rhea" id="RHEA:49580"/>
        <dbReference type="ChEBI" id="CHEBI:33019"/>
        <dbReference type="ChEBI" id="CHEBI:59648"/>
        <dbReference type="ChEBI" id="CHEBI:131766"/>
        <dbReference type="EC" id="4.6.1.17"/>
    </reaction>
</comment>
<dbReference type="GO" id="GO:0006777">
    <property type="term" value="P:Mo-molybdopterin cofactor biosynthetic process"/>
    <property type="evidence" value="ECO:0007669"/>
    <property type="project" value="UniProtKB-KW"/>
</dbReference>
<dbReference type="PANTHER" id="PTHR22960">
    <property type="entry name" value="MOLYBDOPTERIN COFACTOR SYNTHESIS PROTEIN A"/>
    <property type="match status" value="1"/>
</dbReference>
<feature type="signal peptide" evidence="21">
    <location>
        <begin position="1"/>
        <end position="21"/>
    </location>
</feature>
<comment type="catalytic activity">
    <reaction evidence="18">
        <text>GTP + AH2 + S-adenosyl-L-methionine = (8S)-3',8-cyclo-7,8-dihydroguanosine 5'-triphosphate + 5'-deoxyadenosine + L-methionine + A + H(+)</text>
        <dbReference type="Rhea" id="RHEA:49576"/>
        <dbReference type="ChEBI" id="CHEBI:13193"/>
        <dbReference type="ChEBI" id="CHEBI:15378"/>
        <dbReference type="ChEBI" id="CHEBI:17319"/>
        <dbReference type="ChEBI" id="CHEBI:17499"/>
        <dbReference type="ChEBI" id="CHEBI:37565"/>
        <dbReference type="ChEBI" id="CHEBI:57844"/>
        <dbReference type="ChEBI" id="CHEBI:59789"/>
        <dbReference type="ChEBI" id="CHEBI:131766"/>
        <dbReference type="EC" id="4.1.99.22"/>
    </reaction>
</comment>
<comment type="function">
    <text evidence="19">Isoform MOCS1A and isoform MOCS1B probably form a complex that catalyzes the conversion of 5'-GTP to cyclic pyranopterin monophosphate (cPMP). MOCS1A catalyzes the cyclization of GTP to (8S)-3',8-cyclo-7,8-dihydroguanosine 5'-triphosphate and MOCS1B catalyzes the subsequent conversion of (8S)-3',8-cyclo-7,8-dihydroguanosine 5'-triphosphate to cPMP.</text>
</comment>
<comment type="caution">
    <text evidence="23">The sequence shown here is derived from an EMBL/GenBank/DDBJ whole genome shotgun (WGS) entry which is preliminary data.</text>
</comment>
<dbReference type="SFLD" id="SFLDG01383">
    <property type="entry name" value="cyclic_pyranopterin_phosphate"/>
    <property type="match status" value="1"/>
</dbReference>
<keyword evidence="24" id="KW-1185">Reference proteome</keyword>
<evidence type="ECO:0000256" key="15">
    <source>
        <dbReference type="ARBA" id="ARBA00023134"/>
    </source>
</evidence>
<evidence type="ECO:0000256" key="7">
    <source>
        <dbReference type="ARBA" id="ARBA00012575"/>
    </source>
</evidence>
<dbReference type="InterPro" id="IPR013785">
    <property type="entry name" value="Aldolase_TIM"/>
</dbReference>
<gene>
    <name evidence="23" type="primary">MOCS1_1</name>
    <name evidence="23" type="ORF">FJT64_005316</name>
</gene>
<proteinExistence type="inferred from homology"/>
<dbReference type="GO" id="GO:0046872">
    <property type="term" value="F:metal ion binding"/>
    <property type="evidence" value="ECO:0007669"/>
    <property type="project" value="UniProtKB-KW"/>
</dbReference>
<dbReference type="CDD" id="cd21117">
    <property type="entry name" value="Twitch_MoaA"/>
    <property type="match status" value="1"/>
</dbReference>
<evidence type="ECO:0000256" key="16">
    <source>
        <dbReference type="ARBA" id="ARBA00023150"/>
    </source>
</evidence>
<dbReference type="InterPro" id="IPR000385">
    <property type="entry name" value="MoaA_NifB_PqqE_Fe-S-bd_CS"/>
</dbReference>
<evidence type="ECO:0000313" key="23">
    <source>
        <dbReference type="EMBL" id="KAF0297241.1"/>
    </source>
</evidence>
<comment type="subunit">
    <text evidence="20">Isoform MOCS1A and isoform MOCS1B probably form a heterooligomer.</text>
</comment>
<keyword evidence="9" id="KW-0004">4Fe-4S</keyword>
<dbReference type="CDD" id="cd01335">
    <property type="entry name" value="Radical_SAM"/>
    <property type="match status" value="1"/>
</dbReference>
<feature type="chain" id="PRO_5025483659" description="Molybdenum cofactor biosynthesis protein 1" evidence="21">
    <location>
        <begin position="22"/>
        <end position="404"/>
    </location>
</feature>
<keyword evidence="11" id="KW-0479">Metal-binding</keyword>
<evidence type="ECO:0000259" key="22">
    <source>
        <dbReference type="PROSITE" id="PS51918"/>
    </source>
</evidence>
<keyword evidence="21" id="KW-0732">Signal</keyword>
<comment type="cofactor">
    <cofactor evidence="2">
        <name>[4Fe-4S] cluster</name>
        <dbReference type="ChEBI" id="CHEBI:49883"/>
    </cofactor>
</comment>
<evidence type="ECO:0000313" key="24">
    <source>
        <dbReference type="Proteomes" id="UP000440578"/>
    </source>
</evidence>
<comment type="pathway">
    <text evidence="3">Cofactor biosynthesis; molybdopterin biosynthesis.</text>
</comment>
<dbReference type="GO" id="GO:0061799">
    <property type="term" value="F:cyclic pyranopterin monophosphate synthase activity"/>
    <property type="evidence" value="ECO:0007669"/>
    <property type="project" value="UniProtKB-EC"/>
</dbReference>
<dbReference type="Pfam" id="PF06463">
    <property type="entry name" value="Mob_synth_C"/>
    <property type="match status" value="1"/>
</dbReference>
<dbReference type="InterPro" id="IPR040064">
    <property type="entry name" value="MoaA-like"/>
</dbReference>
<protein>
    <recommendedName>
        <fullName evidence="8">Molybdenum cofactor biosynthesis protein 1</fullName>
        <ecNumber evidence="6">4.1.99.22</ecNumber>
        <ecNumber evidence="7">4.6.1.17</ecNumber>
    </recommendedName>
</protein>
<dbReference type="AlphaFoldDB" id="A0A6A4W5R5"/>
<dbReference type="Pfam" id="PF04055">
    <property type="entry name" value="Radical_SAM"/>
    <property type="match status" value="1"/>
</dbReference>
<keyword evidence="15" id="KW-0342">GTP-binding</keyword>
<dbReference type="GO" id="GO:0061798">
    <property type="term" value="F:GTP 3',8'-cyclase activity"/>
    <property type="evidence" value="ECO:0007669"/>
    <property type="project" value="UniProtKB-EC"/>
</dbReference>
<dbReference type="InterPro" id="IPR010505">
    <property type="entry name" value="MoaA_twitch"/>
</dbReference>
<feature type="domain" description="Radical SAM core" evidence="22">
    <location>
        <begin position="83"/>
        <end position="296"/>
    </location>
</feature>
<evidence type="ECO:0000256" key="10">
    <source>
        <dbReference type="ARBA" id="ARBA00022691"/>
    </source>
</evidence>
<dbReference type="PANTHER" id="PTHR22960:SF0">
    <property type="entry name" value="MOLYBDENUM COFACTOR BIOSYNTHESIS PROTEIN 1"/>
    <property type="match status" value="1"/>
</dbReference>
<name>A0A6A4W5R5_AMPAM</name>
<keyword evidence="10" id="KW-0949">S-adenosyl-L-methionine</keyword>
<dbReference type="HAMAP" id="MF_01225_B">
    <property type="entry name" value="MoaA_B"/>
    <property type="match status" value="1"/>
</dbReference>
<dbReference type="GO" id="GO:0005525">
    <property type="term" value="F:GTP binding"/>
    <property type="evidence" value="ECO:0007669"/>
    <property type="project" value="UniProtKB-KW"/>
</dbReference>
<dbReference type="InterPro" id="IPR006638">
    <property type="entry name" value="Elp3/MiaA/NifB-like_rSAM"/>
</dbReference>
<evidence type="ECO:0000256" key="20">
    <source>
        <dbReference type="ARBA" id="ARBA00063038"/>
    </source>
</evidence>
<keyword evidence="12" id="KW-0547">Nucleotide-binding</keyword>
<dbReference type="PROSITE" id="PS51918">
    <property type="entry name" value="RADICAL_SAM"/>
    <property type="match status" value="1"/>
</dbReference>
<comment type="similarity">
    <text evidence="5">In the N-terminal section; belongs to the radical SAM superfamily. MoaA family.</text>
</comment>
<dbReference type="SFLD" id="SFLDS00029">
    <property type="entry name" value="Radical_SAM"/>
    <property type="match status" value="1"/>
</dbReference>
<dbReference type="SFLD" id="SFLDG01386">
    <property type="entry name" value="main_SPASM_domain-containing"/>
    <property type="match status" value="1"/>
</dbReference>
<evidence type="ECO:0000256" key="2">
    <source>
        <dbReference type="ARBA" id="ARBA00001966"/>
    </source>
</evidence>
<evidence type="ECO:0000256" key="1">
    <source>
        <dbReference type="ARBA" id="ARBA00001637"/>
    </source>
</evidence>
<dbReference type="GO" id="GO:0051539">
    <property type="term" value="F:4 iron, 4 sulfur cluster binding"/>
    <property type="evidence" value="ECO:0007669"/>
    <property type="project" value="UniProtKB-KW"/>
</dbReference>
<keyword evidence="14" id="KW-0411">Iron-sulfur</keyword>
<comment type="similarity">
    <text evidence="4">In the C-terminal section; belongs to the MoaC family.</text>
</comment>
<evidence type="ECO:0000256" key="3">
    <source>
        <dbReference type="ARBA" id="ARBA00005046"/>
    </source>
</evidence>
<evidence type="ECO:0000256" key="17">
    <source>
        <dbReference type="ARBA" id="ARBA00023239"/>
    </source>
</evidence>
<evidence type="ECO:0000256" key="12">
    <source>
        <dbReference type="ARBA" id="ARBA00022741"/>
    </source>
</evidence>
<dbReference type="InterPro" id="IPR058240">
    <property type="entry name" value="rSAM_sf"/>
</dbReference>
<organism evidence="23 24">
    <name type="scientific">Amphibalanus amphitrite</name>
    <name type="common">Striped barnacle</name>
    <name type="synonym">Balanus amphitrite</name>
    <dbReference type="NCBI Taxonomy" id="1232801"/>
    <lineage>
        <taxon>Eukaryota</taxon>
        <taxon>Metazoa</taxon>
        <taxon>Ecdysozoa</taxon>
        <taxon>Arthropoda</taxon>
        <taxon>Crustacea</taxon>
        <taxon>Multicrustacea</taxon>
        <taxon>Cirripedia</taxon>
        <taxon>Thoracica</taxon>
        <taxon>Thoracicalcarea</taxon>
        <taxon>Balanomorpha</taxon>
        <taxon>Balanoidea</taxon>
        <taxon>Balanidae</taxon>
        <taxon>Amphibalaninae</taxon>
        <taxon>Amphibalanus</taxon>
    </lineage>
</organism>
<dbReference type="Proteomes" id="UP000440578">
    <property type="component" value="Unassembled WGS sequence"/>
</dbReference>
<dbReference type="SMART" id="SM00729">
    <property type="entry name" value="Elp3"/>
    <property type="match status" value="1"/>
</dbReference>
<sequence length="404" mass="45033">MCWCEGWFGWFGIWFRMRSQATVCGQLLRQIDLKNHLFGQGLISTRTISGSLSGSKGQKKQNARLEALRAQEVAPLSDFLTDSFGRFHDYLRISLTERCNLRCTYCMPEDGVPLTERSHLLTTDEVIRLAGLFSAAGVTKVRLTGGEPLVRADLADIIAGLKTVAGIRSVAITTNGVVLARRLAALQAAGLDALNISLDTLVPAKFELISRRRGFHRVWQGIQTALAAGYDPVKLNCVVMRGVNDEELEDFATLAETYRLDVRFIEYMPFDGNRWNDRKMVPYGEMVERLRRRWPDLERIADRPNDTSKAYRAPGWVGQVGFITSMSEHFCGTCNRLRLTADGNLKVCLFGNSEVSLRDALRQGSSDEELMTIVGAAVGRKKKQHAGMLDLAAMKNRPMILIGG</sequence>
<evidence type="ECO:0000256" key="8">
    <source>
        <dbReference type="ARBA" id="ARBA00015273"/>
    </source>
</evidence>
<evidence type="ECO:0000256" key="13">
    <source>
        <dbReference type="ARBA" id="ARBA00023004"/>
    </source>
</evidence>
<dbReference type="NCBIfam" id="TIGR02666">
    <property type="entry name" value="moaA"/>
    <property type="match status" value="1"/>
</dbReference>
<evidence type="ECO:0000256" key="19">
    <source>
        <dbReference type="ARBA" id="ARBA00054222"/>
    </source>
</evidence>
<dbReference type="EC" id="4.1.99.22" evidence="6"/>
<evidence type="ECO:0000256" key="18">
    <source>
        <dbReference type="ARBA" id="ARBA00048697"/>
    </source>
</evidence>
<dbReference type="InterPro" id="IPR007197">
    <property type="entry name" value="rSAM"/>
</dbReference>
<evidence type="ECO:0000256" key="14">
    <source>
        <dbReference type="ARBA" id="ARBA00023014"/>
    </source>
</evidence>
<dbReference type="OrthoDB" id="429626at2759"/>
<keyword evidence="17" id="KW-0456">Lyase</keyword>
<dbReference type="FunFam" id="3.20.20.70:FF:000117">
    <property type="entry name" value="molybdenum cofactor biosynthesis protein 1"/>
    <property type="match status" value="1"/>
</dbReference>
<dbReference type="EMBL" id="VIIS01001503">
    <property type="protein sequence ID" value="KAF0297241.1"/>
    <property type="molecule type" value="Genomic_DNA"/>
</dbReference>
<evidence type="ECO:0000256" key="21">
    <source>
        <dbReference type="SAM" id="SignalP"/>
    </source>
</evidence>
<dbReference type="SUPFAM" id="SSF102114">
    <property type="entry name" value="Radical SAM enzymes"/>
    <property type="match status" value="1"/>
</dbReference>
<accession>A0A6A4W5R5</accession>
<dbReference type="UniPathway" id="UPA00344"/>
<evidence type="ECO:0000256" key="9">
    <source>
        <dbReference type="ARBA" id="ARBA00022485"/>
    </source>
</evidence>
<evidence type="ECO:0000256" key="6">
    <source>
        <dbReference type="ARBA" id="ARBA00012167"/>
    </source>
</evidence>
<dbReference type="SFLD" id="SFLDG01067">
    <property type="entry name" value="SPASM/twitch_domain_containing"/>
    <property type="match status" value="1"/>
</dbReference>
<evidence type="ECO:0000256" key="4">
    <source>
        <dbReference type="ARBA" id="ARBA00008484"/>
    </source>
</evidence>
<dbReference type="InterPro" id="IPR050105">
    <property type="entry name" value="MoCo_biosynth_MoaA/MoaC"/>
</dbReference>
<dbReference type="Gene3D" id="3.20.20.70">
    <property type="entry name" value="Aldolase class I"/>
    <property type="match status" value="1"/>
</dbReference>
<keyword evidence="16" id="KW-0501">Molybdenum cofactor biosynthesis</keyword>
<dbReference type="InterPro" id="IPR013483">
    <property type="entry name" value="MoaA"/>
</dbReference>
<dbReference type="PROSITE" id="PS01305">
    <property type="entry name" value="MOAA_NIFB_PQQE"/>
    <property type="match status" value="1"/>
</dbReference>
<evidence type="ECO:0000256" key="5">
    <source>
        <dbReference type="ARBA" id="ARBA00009862"/>
    </source>
</evidence>
<evidence type="ECO:0000256" key="11">
    <source>
        <dbReference type="ARBA" id="ARBA00022723"/>
    </source>
</evidence>
<keyword evidence="13" id="KW-0408">Iron</keyword>
<dbReference type="EC" id="4.6.1.17" evidence="7"/>
<reference evidence="23 24" key="1">
    <citation type="submission" date="2019-07" db="EMBL/GenBank/DDBJ databases">
        <title>Draft genome assembly of a fouling barnacle, Amphibalanus amphitrite (Darwin, 1854): The first reference genome for Thecostraca.</title>
        <authorList>
            <person name="Kim W."/>
        </authorList>
    </citation>
    <scope>NUCLEOTIDE SEQUENCE [LARGE SCALE GENOMIC DNA]</scope>
    <source>
        <strain evidence="23">SNU_AA5</strain>
        <tissue evidence="23">Soma without cirri and trophi</tissue>
    </source>
</reference>